<organism evidence="1 2">
    <name type="scientific">Spongiibacter nanhainus</name>
    <dbReference type="NCBI Taxonomy" id="2794344"/>
    <lineage>
        <taxon>Bacteria</taxon>
        <taxon>Pseudomonadati</taxon>
        <taxon>Pseudomonadota</taxon>
        <taxon>Gammaproteobacteria</taxon>
        <taxon>Cellvibrionales</taxon>
        <taxon>Spongiibacteraceae</taxon>
        <taxon>Spongiibacter</taxon>
    </lineage>
</organism>
<proteinExistence type="predicted"/>
<gene>
    <name evidence="1" type="ORF">I6N98_08545</name>
</gene>
<sequence>MSNLFIFTRPPGGNCLAREALDVALTSAAFDIPTQAVFTGEGITQLLKPSGELHSHNQPERQAGDLLTFGIHPLYYLEQDLERYQLGDALLLEGATPLTPSDLHTMIAAASCVQSF</sequence>
<keyword evidence="2" id="KW-1185">Reference proteome</keyword>
<dbReference type="InterPro" id="IPR027396">
    <property type="entry name" value="DsrEFH-like"/>
</dbReference>
<dbReference type="KEGG" id="snan:I6N98_08545"/>
<dbReference type="RefSeq" id="WP_198571350.1">
    <property type="nucleotide sequence ID" value="NZ_CP066167.1"/>
</dbReference>
<evidence type="ECO:0000313" key="1">
    <source>
        <dbReference type="EMBL" id="QQD19866.1"/>
    </source>
</evidence>
<protein>
    <submittedName>
        <fullName evidence="1">DsrE family protein</fullName>
    </submittedName>
</protein>
<dbReference type="InterPro" id="IPR003787">
    <property type="entry name" value="Sulphur_relay_DsrE/F-like"/>
</dbReference>
<dbReference type="Proteomes" id="UP000596063">
    <property type="component" value="Chromosome"/>
</dbReference>
<name>A0A7T4URL8_9GAMM</name>
<accession>A0A7T4URL8</accession>
<dbReference type="EMBL" id="CP066167">
    <property type="protein sequence ID" value="QQD19866.1"/>
    <property type="molecule type" value="Genomic_DNA"/>
</dbReference>
<dbReference type="AlphaFoldDB" id="A0A7T4URL8"/>
<dbReference type="SUPFAM" id="SSF75169">
    <property type="entry name" value="DsrEFH-like"/>
    <property type="match status" value="1"/>
</dbReference>
<reference evidence="1 2" key="1">
    <citation type="submission" date="2020-12" db="EMBL/GenBank/DDBJ databases">
        <authorList>
            <person name="Shan Y."/>
        </authorList>
    </citation>
    <scope>NUCLEOTIDE SEQUENCE [LARGE SCALE GENOMIC DNA]</scope>
    <source>
        <strain evidence="2">csc3.9</strain>
    </source>
</reference>
<dbReference type="Pfam" id="PF02635">
    <property type="entry name" value="DsrE"/>
    <property type="match status" value="1"/>
</dbReference>
<dbReference type="Gene3D" id="3.40.1260.10">
    <property type="entry name" value="DsrEFH-like"/>
    <property type="match status" value="1"/>
</dbReference>
<evidence type="ECO:0000313" key="2">
    <source>
        <dbReference type="Proteomes" id="UP000596063"/>
    </source>
</evidence>